<accession>A0ABT0MCR5</accession>
<protein>
    <recommendedName>
        <fullName evidence="3">SGNH hydrolase-type esterase domain-containing protein</fullName>
    </recommendedName>
</protein>
<evidence type="ECO:0008006" key="3">
    <source>
        <dbReference type="Google" id="ProtNLM"/>
    </source>
</evidence>
<keyword evidence="2" id="KW-1185">Reference proteome</keyword>
<organism evidence="1 2">
    <name type="scientific">Sporolactobacillus mangiferae</name>
    <dbReference type="NCBI Taxonomy" id="2940498"/>
    <lineage>
        <taxon>Bacteria</taxon>
        <taxon>Bacillati</taxon>
        <taxon>Bacillota</taxon>
        <taxon>Bacilli</taxon>
        <taxon>Bacillales</taxon>
        <taxon>Sporolactobacillaceae</taxon>
        <taxon>Sporolactobacillus</taxon>
    </lineage>
</organism>
<comment type="caution">
    <text evidence="1">The sequence shown here is derived from an EMBL/GenBank/DDBJ whole genome shotgun (WGS) entry which is preliminary data.</text>
</comment>
<reference evidence="1 2" key="1">
    <citation type="submission" date="2022-05" db="EMBL/GenBank/DDBJ databases">
        <title>Sporolactobacillus sp nov CPB3-1, isolated from tree bark (Mangifera indica L.).</title>
        <authorList>
            <person name="Phuengjayaem S."/>
            <person name="Tanasupawat S."/>
        </authorList>
    </citation>
    <scope>NUCLEOTIDE SEQUENCE [LARGE SCALE GENOMIC DNA]</scope>
    <source>
        <strain evidence="1 2">CPB3-1</strain>
    </source>
</reference>
<evidence type="ECO:0000313" key="1">
    <source>
        <dbReference type="EMBL" id="MCL1632669.1"/>
    </source>
</evidence>
<dbReference type="Gene3D" id="3.40.50.1110">
    <property type="entry name" value="SGNH hydrolase"/>
    <property type="match status" value="1"/>
</dbReference>
<dbReference type="InterPro" id="IPR036514">
    <property type="entry name" value="SGNH_hydro_sf"/>
</dbReference>
<dbReference type="RefSeq" id="WP_249102647.1">
    <property type="nucleotide sequence ID" value="NZ_JAMAST010000019.1"/>
</dbReference>
<proteinExistence type="predicted"/>
<gene>
    <name evidence="1" type="ORF">M3N64_12140</name>
</gene>
<name>A0ABT0MCR5_9BACL</name>
<sequence length="258" mass="28763">MKRIWLIIVTILCLSSLIGGRLYWNHKVNEVKKASQQGQIDASNIDETGSGQSFSDRIKKLPKALRSAAQNANRENGQVRVALLGTSNEEQLAPLLQQRLDQTFGEAFFKVTAKNLGKTTSLALNRAKIADLVQSADGKPDLVIFTPLVYNDDRQVSTADTRTAALILEKKVNDAYPKASFLVNLPNYSSNKAYMNDRIDELSAFIRKQDLPLLDYLSDWPDGAKRADVVKEDGETMNASGQKIWIDYVSKQWGLNKS</sequence>
<dbReference type="SUPFAM" id="SSF52266">
    <property type="entry name" value="SGNH hydrolase"/>
    <property type="match status" value="1"/>
</dbReference>
<dbReference type="Proteomes" id="UP001203004">
    <property type="component" value="Unassembled WGS sequence"/>
</dbReference>
<evidence type="ECO:0000313" key="2">
    <source>
        <dbReference type="Proteomes" id="UP001203004"/>
    </source>
</evidence>
<dbReference type="EMBL" id="JAMAST010000019">
    <property type="protein sequence ID" value="MCL1632669.1"/>
    <property type="molecule type" value="Genomic_DNA"/>
</dbReference>